<proteinExistence type="inferred from homology"/>
<dbReference type="AlphaFoldDB" id="A0A1G1ZCJ8"/>
<reference evidence="3 4" key="1">
    <citation type="journal article" date="2016" name="Nat. Commun.">
        <title>Thousands of microbial genomes shed light on interconnected biogeochemical processes in an aquifer system.</title>
        <authorList>
            <person name="Anantharaman K."/>
            <person name="Brown C.T."/>
            <person name="Hug L.A."/>
            <person name="Sharon I."/>
            <person name="Castelle C.J."/>
            <person name="Probst A.J."/>
            <person name="Thomas B.C."/>
            <person name="Singh A."/>
            <person name="Wilkins M.J."/>
            <person name="Karaoz U."/>
            <person name="Brodie E.L."/>
            <person name="Williams K.H."/>
            <person name="Hubbard S.S."/>
            <person name="Banfield J.F."/>
        </authorList>
    </citation>
    <scope>NUCLEOTIDE SEQUENCE [LARGE SCALE GENOMIC DNA]</scope>
</reference>
<dbReference type="EMBL" id="MHJC01000009">
    <property type="protein sequence ID" value="OGY61806.1"/>
    <property type="molecule type" value="Genomic_DNA"/>
</dbReference>
<name>A0A1G1ZCJ8_9BACT</name>
<comment type="similarity">
    <text evidence="1">Belongs to the UPF0213 family.</text>
</comment>
<gene>
    <name evidence="3" type="ORF">A3H06_01635</name>
</gene>
<dbReference type="PANTHER" id="PTHR34477">
    <property type="entry name" value="UPF0213 PROTEIN YHBQ"/>
    <property type="match status" value="1"/>
</dbReference>
<sequence>MFYVYVLKCRDDSLYTGYTNDIKKRLKMHNDGKASKYTRSRRPVKLIAQWPFKNKSEAMKHEIKFKALPRKEKIKSIERCF</sequence>
<evidence type="ECO:0000313" key="4">
    <source>
        <dbReference type="Proteomes" id="UP000176976"/>
    </source>
</evidence>
<dbReference type="Pfam" id="PF01541">
    <property type="entry name" value="GIY-YIG"/>
    <property type="match status" value="1"/>
</dbReference>
<dbReference type="Gene3D" id="3.40.1440.10">
    <property type="entry name" value="GIY-YIG endonuclease"/>
    <property type="match status" value="1"/>
</dbReference>
<dbReference type="InterPro" id="IPR000305">
    <property type="entry name" value="GIY-YIG_endonuc"/>
</dbReference>
<dbReference type="InterPro" id="IPR050190">
    <property type="entry name" value="UPF0213_domain"/>
</dbReference>
<dbReference type="SUPFAM" id="SSF82771">
    <property type="entry name" value="GIY-YIG endonuclease"/>
    <property type="match status" value="1"/>
</dbReference>
<accession>A0A1G1ZCJ8</accession>
<feature type="domain" description="GIY-YIG" evidence="2">
    <location>
        <begin position="1"/>
        <end position="75"/>
    </location>
</feature>
<comment type="caution">
    <text evidence="3">The sequence shown here is derived from an EMBL/GenBank/DDBJ whole genome shotgun (WGS) entry which is preliminary data.</text>
</comment>
<dbReference type="PROSITE" id="PS50164">
    <property type="entry name" value="GIY_YIG"/>
    <property type="match status" value="1"/>
</dbReference>
<evidence type="ECO:0000259" key="2">
    <source>
        <dbReference type="PROSITE" id="PS50164"/>
    </source>
</evidence>
<evidence type="ECO:0000313" key="3">
    <source>
        <dbReference type="EMBL" id="OGY61806.1"/>
    </source>
</evidence>
<dbReference type="Proteomes" id="UP000176976">
    <property type="component" value="Unassembled WGS sequence"/>
</dbReference>
<dbReference type="PANTHER" id="PTHR34477:SF1">
    <property type="entry name" value="UPF0213 PROTEIN YHBQ"/>
    <property type="match status" value="1"/>
</dbReference>
<evidence type="ECO:0000256" key="1">
    <source>
        <dbReference type="ARBA" id="ARBA00007435"/>
    </source>
</evidence>
<dbReference type="InterPro" id="IPR035901">
    <property type="entry name" value="GIY-YIG_endonuc_sf"/>
</dbReference>
<protein>
    <recommendedName>
        <fullName evidence="2">GIY-YIG domain-containing protein</fullName>
    </recommendedName>
</protein>
<dbReference type="CDD" id="cd10456">
    <property type="entry name" value="GIY-YIG_UPF0213"/>
    <property type="match status" value="1"/>
</dbReference>
<organism evidence="3 4">
    <name type="scientific">Candidatus Colwellbacteria bacterium RIFCSPLOWO2_12_FULL_44_13</name>
    <dbReference type="NCBI Taxonomy" id="1797694"/>
    <lineage>
        <taxon>Bacteria</taxon>
        <taxon>Candidatus Colwelliibacteriota</taxon>
    </lineage>
</organism>